<name>A0A2P6NAF6_9EUKA</name>
<dbReference type="PANTHER" id="PTHR11096">
    <property type="entry name" value="RNA 3' TERMINAL PHOSPHATE CYCLASE"/>
    <property type="match status" value="1"/>
</dbReference>
<dbReference type="GO" id="GO:0006396">
    <property type="term" value="P:RNA processing"/>
    <property type="evidence" value="ECO:0007669"/>
    <property type="project" value="InterPro"/>
</dbReference>
<dbReference type="Pfam" id="PF01137">
    <property type="entry name" value="RTC"/>
    <property type="match status" value="1"/>
</dbReference>
<comment type="caution">
    <text evidence="2">The sequence shown here is derived from an EMBL/GenBank/DDBJ whole genome shotgun (WGS) entry which is preliminary data.</text>
</comment>
<dbReference type="AlphaFoldDB" id="A0A2P6NAF6"/>
<proteinExistence type="predicted"/>
<dbReference type="EMBL" id="MDYQ01000135">
    <property type="protein sequence ID" value="PRP80923.1"/>
    <property type="molecule type" value="Genomic_DNA"/>
</dbReference>
<dbReference type="Proteomes" id="UP000241769">
    <property type="component" value="Unassembled WGS sequence"/>
</dbReference>
<accession>A0A2P6NAF6</accession>
<dbReference type="GO" id="GO:0005634">
    <property type="term" value="C:nucleus"/>
    <property type="evidence" value="ECO:0007669"/>
    <property type="project" value="TreeGrafter"/>
</dbReference>
<dbReference type="Gene3D" id="3.65.10.20">
    <property type="entry name" value="RNA 3'-terminal phosphate cyclase domain"/>
    <property type="match status" value="1"/>
</dbReference>
<gene>
    <name evidence="2" type="ORF">PROFUN_11364</name>
</gene>
<dbReference type="SUPFAM" id="SSF55205">
    <property type="entry name" value="EPT/RTPC-like"/>
    <property type="match status" value="1"/>
</dbReference>
<reference evidence="2 3" key="1">
    <citation type="journal article" date="2018" name="Genome Biol. Evol.">
        <title>Multiple Roots of Fruiting Body Formation in Amoebozoa.</title>
        <authorList>
            <person name="Hillmann F."/>
            <person name="Forbes G."/>
            <person name="Novohradska S."/>
            <person name="Ferling I."/>
            <person name="Riege K."/>
            <person name="Groth M."/>
            <person name="Westermann M."/>
            <person name="Marz M."/>
            <person name="Spaller T."/>
            <person name="Winckler T."/>
            <person name="Schaap P."/>
            <person name="Glockner G."/>
        </authorList>
    </citation>
    <scope>NUCLEOTIDE SEQUENCE [LARGE SCALE GENOMIC DNA]</scope>
    <source>
        <strain evidence="2 3">Jena</strain>
    </source>
</reference>
<dbReference type="InterPro" id="IPR000228">
    <property type="entry name" value="RNA3'_term_phos_cyc"/>
</dbReference>
<evidence type="ECO:0000313" key="3">
    <source>
        <dbReference type="Proteomes" id="UP000241769"/>
    </source>
</evidence>
<protein>
    <submittedName>
        <fullName evidence="2">RNA 3'-terminal phosphate cyclase-like</fullName>
    </submittedName>
</protein>
<dbReference type="STRING" id="1890364.A0A2P6NAF6"/>
<keyword evidence="3" id="KW-1185">Reference proteome</keyword>
<dbReference type="InParanoid" id="A0A2P6NAF6"/>
<dbReference type="InterPro" id="IPR037136">
    <property type="entry name" value="RNA3'_phos_cyclase_dom_sf"/>
</dbReference>
<evidence type="ECO:0000259" key="1">
    <source>
        <dbReference type="Pfam" id="PF01137"/>
    </source>
</evidence>
<organism evidence="2 3">
    <name type="scientific">Planoprotostelium fungivorum</name>
    <dbReference type="NCBI Taxonomy" id="1890364"/>
    <lineage>
        <taxon>Eukaryota</taxon>
        <taxon>Amoebozoa</taxon>
        <taxon>Evosea</taxon>
        <taxon>Variosea</taxon>
        <taxon>Cavosteliida</taxon>
        <taxon>Cavosteliaceae</taxon>
        <taxon>Planoprotostelium</taxon>
    </lineage>
</organism>
<dbReference type="PANTHER" id="PTHR11096:SF0">
    <property type="entry name" value="RNA 3'-TERMINAL PHOSPHATE CYCLASE"/>
    <property type="match status" value="1"/>
</dbReference>
<dbReference type="InterPro" id="IPR023797">
    <property type="entry name" value="RNA3'_phos_cyclase_dom"/>
</dbReference>
<sequence>MEEEKPSVDVQPLENDCVDLGEAGFDINGSSLEGGGQILRNSVSICALLHRNLHIYNIRAKRSKPGLKAQHLHGIMLVRDMYNGQLTGGE</sequence>
<dbReference type="OrthoDB" id="25029at2759"/>
<feature type="non-terminal residue" evidence="2">
    <location>
        <position position="90"/>
    </location>
</feature>
<dbReference type="InterPro" id="IPR013792">
    <property type="entry name" value="RNA3'P_cycl/enolpyr_Trfase_a/b"/>
</dbReference>
<evidence type="ECO:0000313" key="2">
    <source>
        <dbReference type="EMBL" id="PRP80923.1"/>
    </source>
</evidence>
<dbReference type="GO" id="GO:0003963">
    <property type="term" value="F:RNA-3'-phosphate cyclase activity"/>
    <property type="evidence" value="ECO:0007669"/>
    <property type="project" value="TreeGrafter"/>
</dbReference>
<feature type="domain" description="RNA 3'-terminal phosphate cyclase" evidence="1">
    <location>
        <begin position="32"/>
        <end position="89"/>
    </location>
</feature>